<dbReference type="RefSeq" id="WP_109021585.1">
    <property type="nucleotide sequence ID" value="NZ_AP025028.1"/>
</dbReference>
<sequence>MKRPLIAVSGMNAVDSPGPGVPVLRSLKESDLHPRLIGFAYGTLEPGNFMTDFLENSFLFPYPNAGPGVLLDRIKKIHSDYQMDVIIPTLDSELDNYIAIEHELDQMGIKMVLPGKKELHTRDKTYLSESLKDTEVLLPETRTIQDIASLRQATDEIGFPLFMKGIFYEAFYARNYEEAAGYFYSISAKWGVPVIVQKYISGEECNICALANKGELVGGVVMKKLFLTDKGKAWAGVTIGNEEVKKISTSILKFINWHGGCELEFIIESKTGKMYLLEINPRFPAWVYLATASGQNLPDALVKMALGKSIPSFSSYEVGKVFVRHSWDEIIPMKQIEALTVYGQLVDPKKESSYE</sequence>
<keyword evidence="1" id="KW-0067">ATP-binding</keyword>
<dbReference type="Gene3D" id="3.30.470.20">
    <property type="entry name" value="ATP-grasp fold, B domain"/>
    <property type="match status" value="1"/>
</dbReference>
<evidence type="ECO:0000259" key="2">
    <source>
        <dbReference type="PROSITE" id="PS50975"/>
    </source>
</evidence>
<accession>A0ABM7UN72</accession>
<feature type="domain" description="ATP-grasp" evidence="2">
    <location>
        <begin position="128"/>
        <end position="306"/>
    </location>
</feature>
<evidence type="ECO:0000313" key="3">
    <source>
        <dbReference type="EMBL" id="BDA80558.1"/>
    </source>
</evidence>
<dbReference type="SUPFAM" id="SSF56059">
    <property type="entry name" value="Glutathione synthetase ATP-binding domain-like"/>
    <property type="match status" value="1"/>
</dbReference>
<evidence type="ECO:0000313" key="4">
    <source>
        <dbReference type="Proteomes" id="UP000245263"/>
    </source>
</evidence>
<dbReference type="InterPro" id="IPR011761">
    <property type="entry name" value="ATP-grasp"/>
</dbReference>
<dbReference type="EMBL" id="AP025028">
    <property type="protein sequence ID" value="BDA80558.1"/>
    <property type="molecule type" value="Genomic_DNA"/>
</dbReference>
<dbReference type="PROSITE" id="PS50975">
    <property type="entry name" value="ATP_GRASP"/>
    <property type="match status" value="1"/>
</dbReference>
<dbReference type="Pfam" id="PF15632">
    <property type="entry name" value="ATPgrasp_Ter"/>
    <property type="match status" value="1"/>
</dbReference>
<keyword evidence="4" id="KW-1185">Reference proteome</keyword>
<reference evidence="3 4" key="1">
    <citation type="submission" date="2021-08" db="EMBL/GenBank/DDBJ databases">
        <title>Complete genome sequence of Leptospira kobayashii strain E30.</title>
        <authorList>
            <person name="Nakao R."/>
            <person name="Nakamura S."/>
            <person name="Masuzawa T."/>
            <person name="Koizumi N."/>
        </authorList>
    </citation>
    <scope>NUCLEOTIDE SEQUENCE [LARGE SCALE GENOMIC DNA]</scope>
    <source>
        <strain evidence="3 4">E30</strain>
    </source>
</reference>
<organism evidence="3 4">
    <name type="scientific">Leptospira kobayashii</name>
    <dbReference type="NCBI Taxonomy" id="1917830"/>
    <lineage>
        <taxon>Bacteria</taxon>
        <taxon>Pseudomonadati</taxon>
        <taxon>Spirochaetota</taxon>
        <taxon>Spirochaetia</taxon>
        <taxon>Leptospirales</taxon>
        <taxon>Leptospiraceae</taxon>
        <taxon>Leptospira</taxon>
    </lineage>
</organism>
<name>A0ABM7UN72_9LEPT</name>
<keyword evidence="1" id="KW-0547">Nucleotide-binding</keyword>
<protein>
    <submittedName>
        <fullName evidence="3">Carbamoyl phosphate synthase</fullName>
    </submittedName>
</protein>
<evidence type="ECO:0000256" key="1">
    <source>
        <dbReference type="PROSITE-ProRule" id="PRU00409"/>
    </source>
</evidence>
<dbReference type="Proteomes" id="UP000245263">
    <property type="component" value="Chromosome 1"/>
</dbReference>
<gene>
    <name evidence="3" type="ORF">LPTSP3_g34880</name>
</gene>
<dbReference type="Gene3D" id="3.40.50.20">
    <property type="match status" value="1"/>
</dbReference>
<proteinExistence type="predicted"/>